<reference evidence="2" key="1">
    <citation type="submission" date="2018-12" db="EMBL/GenBank/DDBJ databases">
        <title>Tengunoibacter tsumagoiensis gen. nov., sp. nov., Dictyobacter kobayashii sp. nov., D. alpinus sp. nov., and D. joshuensis sp. nov. and description of Dictyobacteraceae fam. nov. within the order Ktedonobacterales isolated from Tengu-no-mugimeshi.</title>
        <authorList>
            <person name="Wang C.M."/>
            <person name="Zheng Y."/>
            <person name="Sakai Y."/>
            <person name="Toyoda A."/>
            <person name="Minakuchi Y."/>
            <person name="Abe K."/>
            <person name="Yokota A."/>
            <person name="Yabe S."/>
        </authorList>
    </citation>
    <scope>NUCLEOTIDE SEQUENCE [LARGE SCALE GENOMIC DNA]</scope>
    <source>
        <strain evidence="2">Uno16</strain>
    </source>
</reference>
<gene>
    <name evidence="1" type="ORF">KDA_70970</name>
</gene>
<keyword evidence="2" id="KW-1185">Reference proteome</keyword>
<dbReference type="OrthoDB" id="4376297at2"/>
<protein>
    <recommendedName>
        <fullName evidence="3">Nucleotidyltransferase</fullName>
    </recommendedName>
</protein>
<dbReference type="Proteomes" id="UP000287171">
    <property type="component" value="Unassembled WGS sequence"/>
</dbReference>
<dbReference type="RefSeq" id="WP_126631559.1">
    <property type="nucleotide sequence ID" value="NZ_BIFT01000002.1"/>
</dbReference>
<accession>A0A402BJU8</accession>
<evidence type="ECO:0000313" key="1">
    <source>
        <dbReference type="EMBL" id="GCE31613.1"/>
    </source>
</evidence>
<comment type="caution">
    <text evidence="1">The sequence shown here is derived from an EMBL/GenBank/DDBJ whole genome shotgun (WGS) entry which is preliminary data.</text>
</comment>
<sequence length="188" mass="21260">MPEVKLQRDEVMALLEELGAELAAREIDSPVQVIVFGGVYMLMQIGNRLSTHDVDIVPLAGSSDPQQETKRQKIFKQASNAVASRHGLPRNWINNDGALFVEEIIQKSELVRWKTFQMLEIWLPELACMLALKLTAFRPLQDLDDTLHLCQALNVTTAEEAQAILDRYVPASWQEENLVDETLMDLFG</sequence>
<dbReference type="EMBL" id="BIFT01000002">
    <property type="protein sequence ID" value="GCE31613.1"/>
    <property type="molecule type" value="Genomic_DNA"/>
</dbReference>
<evidence type="ECO:0008006" key="3">
    <source>
        <dbReference type="Google" id="ProtNLM"/>
    </source>
</evidence>
<evidence type="ECO:0000313" key="2">
    <source>
        <dbReference type="Proteomes" id="UP000287171"/>
    </source>
</evidence>
<name>A0A402BJU8_9CHLR</name>
<organism evidence="1 2">
    <name type="scientific">Dictyobacter alpinus</name>
    <dbReference type="NCBI Taxonomy" id="2014873"/>
    <lineage>
        <taxon>Bacteria</taxon>
        <taxon>Bacillati</taxon>
        <taxon>Chloroflexota</taxon>
        <taxon>Ktedonobacteria</taxon>
        <taxon>Ktedonobacterales</taxon>
        <taxon>Dictyobacteraceae</taxon>
        <taxon>Dictyobacter</taxon>
    </lineage>
</organism>
<proteinExistence type="predicted"/>
<dbReference type="AlphaFoldDB" id="A0A402BJU8"/>